<dbReference type="EMBL" id="LLXZ01000048">
    <property type="protein sequence ID" value="KRR11351.1"/>
    <property type="molecule type" value="Genomic_DNA"/>
</dbReference>
<keyword evidence="2" id="KW-1185">Reference proteome</keyword>
<organism evidence="1 2">
    <name type="scientific">Bradyrhizobium jicamae</name>
    <dbReference type="NCBI Taxonomy" id="280332"/>
    <lineage>
        <taxon>Bacteria</taxon>
        <taxon>Pseudomonadati</taxon>
        <taxon>Pseudomonadota</taxon>
        <taxon>Alphaproteobacteria</taxon>
        <taxon>Hyphomicrobiales</taxon>
        <taxon>Nitrobacteraceae</taxon>
        <taxon>Bradyrhizobium</taxon>
    </lineage>
</organism>
<comment type="caution">
    <text evidence="1">The sequence shown here is derived from an EMBL/GenBank/DDBJ whole genome shotgun (WGS) entry which is preliminary data.</text>
</comment>
<accession>A0A0R3LTI2</accession>
<dbReference type="OrthoDB" id="7871683at2"/>
<evidence type="ECO:0000313" key="1">
    <source>
        <dbReference type="EMBL" id="KRR11351.1"/>
    </source>
</evidence>
<evidence type="ECO:0000313" key="2">
    <source>
        <dbReference type="Proteomes" id="UP000050863"/>
    </source>
</evidence>
<gene>
    <name evidence="1" type="ORF">CQ12_29090</name>
</gene>
<dbReference type="Proteomes" id="UP000050863">
    <property type="component" value="Unassembled WGS sequence"/>
</dbReference>
<name>A0A0R3LTI2_9BRAD</name>
<proteinExistence type="predicted"/>
<dbReference type="STRING" id="280332.CQ12_29090"/>
<sequence>MAKIDDLIPSAKEIQKQTALKEAQKADEMAKRLAATEAEKHALIEKLSQPSGLSEDEKVKLASTVIQRAVRNGLTEVQVYRFPNTLCSDRGRAINQMEKGWEKTLNGIPKEIFQLWSDYLQPRGYRIRYQIVDFPGGVPGDISITISWDG</sequence>
<reference evidence="1 2" key="1">
    <citation type="submission" date="2014-03" db="EMBL/GenBank/DDBJ databases">
        <title>Bradyrhizobium valentinum sp. nov., isolated from effective nodules of Lupinus mariae-josephae, a lupine endemic of basic-lime soils in Eastern Spain.</title>
        <authorList>
            <person name="Duran D."/>
            <person name="Rey L."/>
            <person name="Navarro A."/>
            <person name="Busquets A."/>
            <person name="Imperial J."/>
            <person name="Ruiz-Argueso T."/>
        </authorList>
    </citation>
    <scope>NUCLEOTIDE SEQUENCE [LARGE SCALE GENOMIC DNA]</scope>
    <source>
        <strain evidence="1 2">PAC68</strain>
    </source>
</reference>
<dbReference type="AlphaFoldDB" id="A0A0R3LTI2"/>
<dbReference type="RefSeq" id="WP_057834648.1">
    <property type="nucleotide sequence ID" value="NZ_LLXZ01000048.1"/>
</dbReference>
<protein>
    <submittedName>
        <fullName evidence="1">Uncharacterized protein</fullName>
    </submittedName>
</protein>